<organism evidence="2">
    <name type="scientific">Phallusia mammillata</name>
    <dbReference type="NCBI Taxonomy" id="59560"/>
    <lineage>
        <taxon>Eukaryota</taxon>
        <taxon>Metazoa</taxon>
        <taxon>Chordata</taxon>
        <taxon>Tunicata</taxon>
        <taxon>Ascidiacea</taxon>
        <taxon>Phlebobranchia</taxon>
        <taxon>Ascidiidae</taxon>
        <taxon>Phallusia</taxon>
    </lineage>
</organism>
<evidence type="ECO:0000313" key="2">
    <source>
        <dbReference type="EMBL" id="CAB3267318.1"/>
    </source>
</evidence>
<feature type="domain" description="Rhodanese" evidence="1">
    <location>
        <begin position="237"/>
        <end position="332"/>
    </location>
</feature>
<dbReference type="Pfam" id="PF00581">
    <property type="entry name" value="Rhodanese"/>
    <property type="match status" value="1"/>
</dbReference>
<dbReference type="InterPro" id="IPR036873">
    <property type="entry name" value="Rhodanese-like_dom_sf"/>
</dbReference>
<dbReference type="Pfam" id="PF12368">
    <property type="entry name" value="Rhodanese_C"/>
    <property type="match status" value="1"/>
</dbReference>
<keyword evidence="2" id="KW-0808">Transferase</keyword>
<dbReference type="InterPro" id="IPR022111">
    <property type="entry name" value="Rhodanese_C"/>
</dbReference>
<reference evidence="2" key="1">
    <citation type="submission" date="2020-04" db="EMBL/GenBank/DDBJ databases">
        <authorList>
            <person name="Neveu A P."/>
        </authorList>
    </citation>
    <scope>NUCLEOTIDE SEQUENCE</scope>
    <source>
        <tissue evidence="2">Whole embryo</tissue>
    </source>
</reference>
<evidence type="ECO:0000259" key="1">
    <source>
        <dbReference type="PROSITE" id="PS50206"/>
    </source>
</evidence>
<dbReference type="Pfam" id="PF23949">
    <property type="entry name" value="TSTD2_N"/>
    <property type="match status" value="1"/>
</dbReference>
<sequence>MGKAKRKQLKENASRKLITKAAFSRHISSLSVHSDEEIWECCSTVFPSMKDIHKHVALNHIDKVQQKAKLLQFSEPCKKIRAPNADLCLSNTNVTDFKCSCVNKGFQVLLFYHYVSITCCQEVCTWQKDLGSTLKLTGKIRIASEGINGTVEGCQCATNIYKNNILGHPLFIAMTTKDFKSSKGNGQSFDNLSVSVCPELCTIGIPCDSLKASNGGKYLSPEELHQTMENLQKVSSDKKDPLLLDCRNFYESKIGYFEGALKPDLRKFSYFPEYVDSNKNVFNGRKVIMYCTGGIRCERASAYLKQATNCEEVYQLKGGIHRYMEKYPTGYFKGKLFVFDNRYSIGGQDSSVVSNCQYCNKPHDSYQLCSTQHCRQLVLICEKCRNSGHTTCCLLCKKDAAKVSETKQCTCTRNRLRIPVEHDS</sequence>
<dbReference type="Gene3D" id="3.30.70.100">
    <property type="match status" value="1"/>
</dbReference>
<dbReference type="AlphaFoldDB" id="A0A6F9DWA3"/>
<accession>A0A6F9DWA3</accession>
<name>A0A6F9DWA3_9ASCI</name>
<dbReference type="PROSITE" id="PS50206">
    <property type="entry name" value="RHODANESE_3"/>
    <property type="match status" value="1"/>
</dbReference>
<dbReference type="InterPro" id="IPR057944">
    <property type="entry name" value="TSTD2_N"/>
</dbReference>
<dbReference type="InterPro" id="IPR001763">
    <property type="entry name" value="Rhodanese-like_dom"/>
</dbReference>
<gene>
    <name evidence="2" type="primary">Tstd2</name>
</gene>
<dbReference type="GO" id="GO:0016740">
    <property type="term" value="F:transferase activity"/>
    <property type="evidence" value="ECO:0007669"/>
    <property type="project" value="UniProtKB-KW"/>
</dbReference>
<dbReference type="SMART" id="SM00450">
    <property type="entry name" value="RHOD"/>
    <property type="match status" value="1"/>
</dbReference>
<dbReference type="Gene3D" id="3.40.250.10">
    <property type="entry name" value="Rhodanese-like domain"/>
    <property type="match status" value="1"/>
</dbReference>
<dbReference type="EMBL" id="LR791456">
    <property type="protein sequence ID" value="CAB3267318.1"/>
    <property type="molecule type" value="mRNA"/>
</dbReference>
<dbReference type="InterPro" id="IPR040503">
    <property type="entry name" value="TRHO_N"/>
</dbReference>
<dbReference type="InterPro" id="IPR020936">
    <property type="entry name" value="TrhO"/>
</dbReference>
<dbReference type="PANTHER" id="PTHR43268:SF6">
    <property type="entry name" value="THIOSULFATE SULFURTRANSFERASE_RHODANESE-LIKE DOMAIN-CONTAINING PROTEIN 2"/>
    <property type="match status" value="1"/>
</dbReference>
<protein>
    <submittedName>
        <fullName evidence="2">Thiosulfate sulfurtransferase/rhodanese-like domain-containing protein 2</fullName>
    </submittedName>
</protein>
<proteinExistence type="evidence at transcript level"/>
<dbReference type="SUPFAM" id="SSF52821">
    <property type="entry name" value="Rhodanese/Cell cycle control phosphatase"/>
    <property type="match status" value="1"/>
</dbReference>
<dbReference type="PANTHER" id="PTHR43268">
    <property type="entry name" value="THIOSULFATE SULFURTRANSFERASE/RHODANESE-LIKE DOMAIN-CONTAINING PROTEIN 2"/>
    <property type="match status" value="1"/>
</dbReference>
<dbReference type="CDD" id="cd01518">
    <property type="entry name" value="RHOD_YceA"/>
    <property type="match status" value="1"/>
</dbReference>
<dbReference type="Pfam" id="PF17773">
    <property type="entry name" value="UPF0176_N"/>
    <property type="match status" value="1"/>
</dbReference>